<reference evidence="1 2" key="1">
    <citation type="submission" date="2015-11" db="EMBL/GenBank/DDBJ databases">
        <title>Genomic analysis of 38 Legionella species identifies large and diverse effector repertoires.</title>
        <authorList>
            <person name="Burstein D."/>
            <person name="Amaro F."/>
            <person name="Zusman T."/>
            <person name="Lifshitz Z."/>
            <person name="Cohen O."/>
            <person name="Gilbert J.A."/>
            <person name="Pupko T."/>
            <person name="Shuman H.A."/>
            <person name="Segal G."/>
        </authorList>
    </citation>
    <scope>NUCLEOTIDE SEQUENCE [LARGE SCALE GENOMIC DNA]</scope>
    <source>
        <strain evidence="1 2">ATCC 49504</strain>
    </source>
</reference>
<evidence type="ECO:0000313" key="1">
    <source>
        <dbReference type="EMBL" id="KTD00639.1"/>
    </source>
</evidence>
<protein>
    <submittedName>
        <fullName evidence="1">Uncharacterized protein</fullName>
    </submittedName>
</protein>
<organism evidence="1 2">
    <name type="scientific">Legionella geestiana</name>
    <dbReference type="NCBI Taxonomy" id="45065"/>
    <lineage>
        <taxon>Bacteria</taxon>
        <taxon>Pseudomonadati</taxon>
        <taxon>Pseudomonadota</taxon>
        <taxon>Gammaproteobacteria</taxon>
        <taxon>Legionellales</taxon>
        <taxon>Legionellaceae</taxon>
        <taxon>Legionella</taxon>
    </lineage>
</organism>
<dbReference type="PATRIC" id="fig|45065.4.peg.973"/>
<gene>
    <name evidence="1" type="ORF">Lgee_0903</name>
</gene>
<dbReference type="STRING" id="45065.Lgee_0903"/>
<sequence>MLKQGLFYLLLSLLAVVFSRYGHMVVIGVDMLFTTVNGWLAMVFSSGYIGETVRKVLVLAGLPVAITAVPALIYRLVKGSTMPWFFEITWMVWLIVALSNVMIR</sequence>
<keyword evidence="2" id="KW-1185">Reference proteome</keyword>
<dbReference type="Proteomes" id="UP000054785">
    <property type="component" value="Unassembled WGS sequence"/>
</dbReference>
<proteinExistence type="predicted"/>
<dbReference type="OrthoDB" id="5654088at2"/>
<name>A0A0W0TYV9_9GAMM</name>
<evidence type="ECO:0000313" key="2">
    <source>
        <dbReference type="Proteomes" id="UP000054785"/>
    </source>
</evidence>
<dbReference type="EMBL" id="LNYC01000032">
    <property type="protein sequence ID" value="KTD00639.1"/>
    <property type="molecule type" value="Genomic_DNA"/>
</dbReference>
<dbReference type="RefSeq" id="WP_028386993.1">
    <property type="nucleotide sequence ID" value="NZ_CAAAHN010000001.1"/>
</dbReference>
<dbReference type="AlphaFoldDB" id="A0A0W0TYV9"/>
<comment type="caution">
    <text evidence="1">The sequence shown here is derived from an EMBL/GenBank/DDBJ whole genome shotgun (WGS) entry which is preliminary data.</text>
</comment>
<accession>A0A0W0TYV9</accession>